<dbReference type="OrthoDB" id="103676at2157"/>
<feature type="domain" description="PKD" evidence="4">
    <location>
        <begin position="1518"/>
        <end position="1589"/>
    </location>
</feature>
<feature type="coiled-coil region" evidence="1">
    <location>
        <begin position="502"/>
        <end position="548"/>
    </location>
</feature>
<proteinExistence type="predicted"/>
<evidence type="ECO:0000313" key="6">
    <source>
        <dbReference type="Proteomes" id="UP000198856"/>
    </source>
</evidence>
<name>A0A1G8ZFH2_9EURY</name>
<keyword evidence="3" id="KW-0472">Membrane</keyword>
<dbReference type="RefSeq" id="WP_092704669.1">
    <property type="nucleotide sequence ID" value="NZ_FNFC01000021.1"/>
</dbReference>
<evidence type="ECO:0000259" key="4">
    <source>
        <dbReference type="PROSITE" id="PS50093"/>
    </source>
</evidence>
<organism evidence="5 6">
    <name type="scientific">Halovenus aranensis</name>
    <dbReference type="NCBI Taxonomy" id="890420"/>
    <lineage>
        <taxon>Archaea</taxon>
        <taxon>Methanobacteriati</taxon>
        <taxon>Methanobacteriota</taxon>
        <taxon>Stenosarchaea group</taxon>
        <taxon>Halobacteria</taxon>
        <taxon>Halobacteriales</taxon>
        <taxon>Haloarculaceae</taxon>
        <taxon>Halovenus</taxon>
    </lineage>
</organism>
<keyword evidence="3" id="KW-0812">Transmembrane</keyword>
<feature type="coiled-coil region" evidence="1">
    <location>
        <begin position="919"/>
        <end position="946"/>
    </location>
</feature>
<dbReference type="InterPro" id="IPR035986">
    <property type="entry name" value="PKD_dom_sf"/>
</dbReference>
<dbReference type="Gene3D" id="2.60.40.10">
    <property type="entry name" value="Immunoglobulins"/>
    <property type="match status" value="2"/>
</dbReference>
<gene>
    <name evidence="5" type="ORF">SAMN05216226_1216</name>
</gene>
<feature type="domain" description="PKD" evidence="4">
    <location>
        <begin position="1586"/>
        <end position="1666"/>
    </location>
</feature>
<reference evidence="5 6" key="1">
    <citation type="submission" date="2016-10" db="EMBL/GenBank/DDBJ databases">
        <authorList>
            <person name="de Groot N.N."/>
        </authorList>
    </citation>
    <scope>NUCLEOTIDE SEQUENCE [LARGE SCALE GENOMIC DNA]</scope>
    <source>
        <strain evidence="5 6">IBRC-M10015</strain>
    </source>
</reference>
<dbReference type="CDD" id="cd00146">
    <property type="entry name" value="PKD"/>
    <property type="match status" value="2"/>
</dbReference>
<feature type="coiled-coil region" evidence="1">
    <location>
        <begin position="594"/>
        <end position="633"/>
    </location>
</feature>
<keyword evidence="1" id="KW-0175">Coiled coil</keyword>
<dbReference type="Proteomes" id="UP000198856">
    <property type="component" value="Unassembled WGS sequence"/>
</dbReference>
<dbReference type="SMART" id="SM00089">
    <property type="entry name" value="PKD"/>
    <property type="match status" value="2"/>
</dbReference>
<feature type="region of interest" description="Disordered" evidence="2">
    <location>
        <begin position="1"/>
        <end position="25"/>
    </location>
</feature>
<feature type="coiled-coil region" evidence="1">
    <location>
        <begin position="310"/>
        <end position="345"/>
    </location>
</feature>
<dbReference type="InterPro" id="IPR022409">
    <property type="entry name" value="PKD/Chitinase_dom"/>
</dbReference>
<evidence type="ECO:0000256" key="3">
    <source>
        <dbReference type="SAM" id="Phobius"/>
    </source>
</evidence>
<feature type="region of interest" description="Disordered" evidence="2">
    <location>
        <begin position="1356"/>
        <end position="1383"/>
    </location>
</feature>
<dbReference type="STRING" id="890420.SAMN05216226_1216"/>
<dbReference type="Pfam" id="PF18911">
    <property type="entry name" value="PKD_4"/>
    <property type="match status" value="2"/>
</dbReference>
<evidence type="ECO:0000256" key="2">
    <source>
        <dbReference type="SAM" id="MobiDB-lite"/>
    </source>
</evidence>
<keyword evidence="3" id="KW-1133">Transmembrane helix</keyword>
<evidence type="ECO:0000313" key="5">
    <source>
        <dbReference type="EMBL" id="SDK12920.1"/>
    </source>
</evidence>
<sequence length="1675" mass="190946">MSELKIYDSKNQQVYPHQEVPPEAPEDIRGLIDNEIPFYIDLATKRIVAFVRAEAPGMSRSGHFHLEFKGDSRRDLLDDLINKLESLEEKQDENGEWNFHNRSDKRRLPWILKTKQNNTLLDIGIDRRTQYAINELFNENETLDFAVSNYQAAAVAVSYCIQQTNSSASIVVAPFGRTPVINSVDVVFKPDQDEKNFEPLDSRTNKKLSSKWGKVLESVEDWCEKEAIAAVQDIVETENLTAWETYLELEDVKKNIGNSSESSEGEIRTSAAKKVLDVAEALASGQASSSELPISELKEQDRKSLLGKIEESVQEELEGLENDMRSRVEREVETELEKLSELDRKLRYEVYTAIEKILNAESPAERENISFPDRENINPEIFRQLPNNGALSDKEKENLSNAKLSEVSKFKREIENLEEQHFDDRFERGLLRSLNEQVGESTNPGLLLDEVEKQFAVQEEETYSDIDIDKKLVEDFRALNKDIENSPLLSEQKKEDLIEGFREDIDEVKSQEKDEFERVKRESLKEIVNKISEKTEDLETRVQYLEQAKKQCSQNPSKTEESHLFGNFINEIREINSSKLLTNEEKRRLRIGIRDSIEKELDQVKTHLKEQEKNELEEEFDDILESIDERRDRHEQYEIINQIDFILTEQEKSQKQQTEAAQAVQHLLSELRTDRYVKKSELIPIFKKKIQDKKDEIKEGVKREYNFRFESLLGNLEEEIKEKPKVVTEEIERIIGRPIGGGNDHSKLRDLIKQISTDNILTRHDRQALKKNYKKKVQDKRESVEDKIVKKEKQKLENLTEEVSNKNLREDSGDVVLRLNKAINICQSKPEDRSGELQAPLDDFCDSILRLTNSVPEKSDEVINEIVIELQNKKKNLVDEIVDSSGLQAQTKFDIESKPLDEREVLLENSKKHVKGDAEREVHTEIKEQIEQAKKLREEKALNRSQFENIKSGIVSDIDTLIEATKEERSDTLKEEIKECLGSIEKNGKYSLDAKVFLFCNYFYILSDSDDQPKLTEKLPDEYMESLYSEFSQGNIKEFDDKVWELQDLRGEVSSVDRSLNDLVKDIEDDLHDLRNSYSEELQRDISDQLEEHLNVEDISNTPSKYHKSELREDIKYLKGLNEEIEAFFASDRSIESDRFRRSSKIPNQIIEVLKKSVLLGNKQKEEFHNDIEELIKEEIESRCEEIASISNEEVQEELENIQELDESSPEDKRDKISKYRRLNNDIGSVGVSLGTDIIADTQHDFEYPVVSDGDYKSKIESEISRIRNDLREQYEQIILDKINSAADQVKHEIEGFRLMYSYIDKEGAVEIGEQNQFSEAASKFDELADLNNKDIINNEQYETARQNLLNSLRQEQPGVADPSSQSSLTGKDTKPESAPSGPTAIIPGFGNIGIIGTILSLSLLLILFLLFGPFAGSTGSSAGTGINDISITTDSSGTIYLSGKAEVDNIDIEIRQQDTVEQSVTIPVESGSFEGELSDLPSERYTLVAMGGDSELTFPLTINAQGFTYNPAVPEPGQSITFNASGNLADSNTLRWNMGDDTMLEGGSIQHSYDTPGEYSVELSVINEGNITATTHQTVVVLPTLSADFETRSQSPVVGEEIEFDAGSSKTRIGGLSYQWDLGDNTTETGEVIQHSYDSLDEYTIQLTVIDEAGNRDTTEIQLDVGANTNSSSS</sequence>
<accession>A0A1G8ZFH2</accession>
<dbReference type="EMBL" id="FNFC01000021">
    <property type="protein sequence ID" value="SDK12920.1"/>
    <property type="molecule type" value="Genomic_DNA"/>
</dbReference>
<dbReference type="SUPFAM" id="SSF49299">
    <property type="entry name" value="PKD domain"/>
    <property type="match status" value="2"/>
</dbReference>
<feature type="coiled-coil region" evidence="1">
    <location>
        <begin position="774"/>
        <end position="809"/>
    </location>
</feature>
<keyword evidence="6" id="KW-1185">Reference proteome</keyword>
<protein>
    <submittedName>
        <fullName evidence="5">PKD domain-containing protein</fullName>
    </submittedName>
</protein>
<dbReference type="InterPro" id="IPR013783">
    <property type="entry name" value="Ig-like_fold"/>
</dbReference>
<dbReference type="InterPro" id="IPR000601">
    <property type="entry name" value="PKD_dom"/>
</dbReference>
<evidence type="ECO:0000256" key="1">
    <source>
        <dbReference type="SAM" id="Coils"/>
    </source>
</evidence>
<dbReference type="PROSITE" id="PS50093">
    <property type="entry name" value="PKD"/>
    <property type="match status" value="2"/>
</dbReference>
<feature type="transmembrane region" description="Helical" evidence="3">
    <location>
        <begin position="1390"/>
        <end position="1412"/>
    </location>
</feature>